<gene>
    <name evidence="2" type="ORF">MYCOZU2_06126</name>
</gene>
<dbReference type="PANTHER" id="PTHR45398">
    <property type="match status" value="1"/>
</dbReference>
<dbReference type="Gene3D" id="3.30.559.10">
    <property type="entry name" value="Chloramphenicol acetyltransferase-like domain"/>
    <property type="match status" value="1"/>
</dbReference>
<reference evidence="2 3" key="1">
    <citation type="journal article" date="2017" name="Lancet Infect. Dis.">
        <title>Global outbreak of severe Mycobacterium chimaera disease after cardiac surgery: a molecular epidemiological study.</title>
        <authorList>
            <person name="van Ingen J."/>
            <person name="Kohl T."/>
            <person name="Kranzer K."/>
            <person name="Hasse B."/>
            <person name="Keller P."/>
            <person name="Szafranska A."/>
            <person name="Hillemann D."/>
            <person name="Chand M."/>
            <person name="Schreiber P."/>
            <person name="Sommerstein R."/>
            <person name="Berger C."/>
            <person name="Genoni M."/>
            <person name="Ruegg C."/>
            <person name="Troillet N."/>
            <person name="Widmer A.F."/>
            <person name="Becker S.L."/>
            <person name="Herrmann M."/>
            <person name="Eckmanns T."/>
            <person name="Haller S."/>
            <person name="Hoeller C."/>
            <person name="Debast S.B."/>
            <person name="Wolfhagen M.J."/>
            <person name="Hopman J."/>
            <person name="Kluytmans J."/>
            <person name="Langelaar M."/>
            <person name="Notermans D.W."/>
            <person name="ten Oever J."/>
            <person name="van den Barselaar P."/>
            <person name="Vonk A.B.A."/>
            <person name="Vos M.C."/>
            <person name="Ahmed N."/>
            <person name="Brown T."/>
            <person name="Crook D."/>
            <person name="Lamagni T."/>
            <person name="Phin N."/>
            <person name="Smith E.G."/>
            <person name="Zambon M."/>
            <person name="Serr A."/>
            <person name="Goetting T."/>
            <person name="Ebner W."/>
            <person name="Thuermer A."/>
            <person name="Utpatel C."/>
            <person name="Sproer C."/>
            <person name="Bunk B."/>
            <person name="Nubel U."/>
            <person name="Bloemberg G."/>
            <person name="Bottger E."/>
            <person name="Niemann S."/>
            <person name="Wagner D."/>
            <person name="Sax H."/>
        </authorList>
    </citation>
    <scope>NUCLEOTIDE SEQUENCE [LARGE SCALE GENOMIC DNA]</scope>
    <source>
        <strain evidence="2 3">ZUERICH-2</strain>
        <plasmid evidence="2 3">unnamed 3</plasmid>
    </source>
</reference>
<dbReference type="PANTHER" id="PTHR45398:SF1">
    <property type="entry name" value="ENZYME, PUTATIVE (JCVI)-RELATED"/>
    <property type="match status" value="1"/>
</dbReference>
<evidence type="ECO:0000313" key="2">
    <source>
        <dbReference type="EMBL" id="ASL18471.1"/>
    </source>
</evidence>
<dbReference type="EMBL" id="CP015270">
    <property type="protein sequence ID" value="ASL18471.1"/>
    <property type="molecule type" value="Genomic_DNA"/>
</dbReference>
<dbReference type="Pfam" id="PF00668">
    <property type="entry name" value="Condensation"/>
    <property type="match status" value="1"/>
</dbReference>
<dbReference type="SUPFAM" id="SSF52777">
    <property type="entry name" value="CoA-dependent acyltransferases"/>
    <property type="match status" value="2"/>
</dbReference>
<accession>A0A7U5MT53</accession>
<dbReference type="InterPro" id="IPR023213">
    <property type="entry name" value="CAT-like_dom_sf"/>
</dbReference>
<name>A0A7U5MT53_MYCIT</name>
<dbReference type="GO" id="GO:0008610">
    <property type="term" value="P:lipid biosynthetic process"/>
    <property type="evidence" value="ECO:0007669"/>
    <property type="project" value="UniProtKB-ARBA"/>
</dbReference>
<keyword evidence="2" id="KW-0614">Plasmid</keyword>
<feature type="domain" description="Condensation" evidence="1">
    <location>
        <begin position="2"/>
        <end position="294"/>
    </location>
</feature>
<organism evidence="2 3">
    <name type="scientific">Mycobacterium intracellulare subsp. chimaera</name>
    <dbReference type="NCBI Taxonomy" id="222805"/>
    <lineage>
        <taxon>Bacteria</taxon>
        <taxon>Bacillati</taxon>
        <taxon>Actinomycetota</taxon>
        <taxon>Actinomycetes</taxon>
        <taxon>Mycobacteriales</taxon>
        <taxon>Mycobacteriaceae</taxon>
        <taxon>Mycobacterium</taxon>
        <taxon>Mycobacterium avium complex (MAC)</taxon>
    </lineage>
</organism>
<evidence type="ECO:0000259" key="1">
    <source>
        <dbReference type="Pfam" id="PF00668"/>
    </source>
</evidence>
<proteinExistence type="predicted"/>
<dbReference type="InterPro" id="IPR001242">
    <property type="entry name" value="Condensation_dom"/>
</dbReference>
<protein>
    <submittedName>
        <fullName evidence="2">Linear gramicidin synthetase subunit D</fullName>
    </submittedName>
</protein>
<dbReference type="Gene3D" id="3.30.559.30">
    <property type="entry name" value="Nonribosomal peptide synthetase, condensation domain"/>
    <property type="match status" value="1"/>
</dbReference>
<geneLocation type="plasmid" evidence="2 3">
    <name>unnamed 3</name>
</geneLocation>
<sequence>MIRTADNLYRFVLTNHHIVLDGWSKPILLREIFASYYGARLPAAPSYRSFVTWLSERDRGAAQAAWREVLDGFDTPSLVGPPGRPALGPRGVASFQVSAETTKALGELARACRTTVSTVLQAAWAQLLMRLTGQHDVVFGTAVSGRPTELAGAESMVGLLINTVPVRATIGTETTIADLLDQLQTAYTKTLDHQHLALNEIHRVAGHDQLFDTMFVYENYPIATAALSPVDELNINGFTNREYNHYPLSVQAMPGHELILRVEFNTDLFTAARIDTLVKRFRRALVAMTADLEEQS</sequence>
<dbReference type="GO" id="GO:0003824">
    <property type="term" value="F:catalytic activity"/>
    <property type="evidence" value="ECO:0007669"/>
    <property type="project" value="InterPro"/>
</dbReference>
<evidence type="ECO:0000313" key="3">
    <source>
        <dbReference type="Proteomes" id="UP000198286"/>
    </source>
</evidence>
<dbReference type="Proteomes" id="UP000198286">
    <property type="component" value="Plasmid unnamed 3"/>
</dbReference>
<dbReference type="AlphaFoldDB" id="A0A7U5MT53"/>